<keyword evidence="2" id="KW-1185">Reference proteome</keyword>
<accession>A0A934SKN9</accession>
<reference evidence="1" key="1">
    <citation type="submission" date="2021-01" db="EMBL/GenBank/DDBJ databases">
        <title>Paracoccus amoyensis sp. nov., isolated from the surface seawater along the coast of Xiamen Island, China.</title>
        <authorList>
            <person name="Lyu L."/>
        </authorList>
    </citation>
    <scope>NUCLEOTIDE SEQUENCE</scope>
    <source>
        <strain evidence="1">MJ17</strain>
    </source>
</reference>
<dbReference type="RefSeq" id="WP_200687477.1">
    <property type="nucleotide sequence ID" value="NZ_JAEPRQ010000005.1"/>
</dbReference>
<name>A0A934SKN9_9RHOB</name>
<protein>
    <submittedName>
        <fullName evidence="1">Uncharacterized protein</fullName>
    </submittedName>
</protein>
<gene>
    <name evidence="1" type="ORF">JJJ17_14000</name>
</gene>
<evidence type="ECO:0000313" key="2">
    <source>
        <dbReference type="Proteomes" id="UP000640485"/>
    </source>
</evidence>
<dbReference type="EMBL" id="JAEPRQ010000005">
    <property type="protein sequence ID" value="MBK4217042.1"/>
    <property type="molecule type" value="Genomic_DNA"/>
</dbReference>
<dbReference type="Proteomes" id="UP000640485">
    <property type="component" value="Unassembled WGS sequence"/>
</dbReference>
<evidence type="ECO:0000313" key="1">
    <source>
        <dbReference type="EMBL" id="MBK4217042.1"/>
    </source>
</evidence>
<organism evidence="1 2">
    <name type="scientific">Paracoccus caeni</name>
    <dbReference type="NCBI Taxonomy" id="657651"/>
    <lineage>
        <taxon>Bacteria</taxon>
        <taxon>Pseudomonadati</taxon>
        <taxon>Pseudomonadota</taxon>
        <taxon>Alphaproteobacteria</taxon>
        <taxon>Rhodobacterales</taxon>
        <taxon>Paracoccaceae</taxon>
        <taxon>Paracoccus</taxon>
    </lineage>
</organism>
<sequence>MTLTAEKAGAEMLAAYEAFMSGKPITSAQKELTDRVILAGSYAAAAYEKYPFCEGGAVGALTRAFLSALVDPLDPSLDYLREVPAAGEQARAERKAGAA</sequence>
<dbReference type="AlphaFoldDB" id="A0A934SKN9"/>
<comment type="caution">
    <text evidence="1">The sequence shown here is derived from an EMBL/GenBank/DDBJ whole genome shotgun (WGS) entry which is preliminary data.</text>
</comment>
<proteinExistence type="predicted"/>